<dbReference type="EMBL" id="CP094970">
    <property type="protein sequence ID" value="UYM06179.1"/>
    <property type="molecule type" value="Genomic_DNA"/>
</dbReference>
<feature type="chain" id="PRO_5041365563" description="Secreted protein" evidence="1">
    <location>
        <begin position="30"/>
        <end position="175"/>
    </location>
</feature>
<evidence type="ECO:0008006" key="4">
    <source>
        <dbReference type="Google" id="ProtNLM"/>
    </source>
</evidence>
<sequence length="175" mass="18519">MRTKIGAAAVTVAAMGSLLAGTASTTAQAMPDGNGAGSTSRAAETMTDYEKVDCTRDQVTSSWVAGCARAPVDGDAGGVSGYAHLYNERSERWADIEFSALGEKVYLRADAGTTTNFGVYYWAAGEWVTAYQHTDWDGDVDETIDLNLDDGTPIHAAVCIRRAFDQCAGLGTMRS</sequence>
<dbReference type="RefSeq" id="WP_271635034.1">
    <property type="nucleotide sequence ID" value="NZ_CP094970.1"/>
</dbReference>
<organism evidence="2 3">
    <name type="scientific">Solicola gregarius</name>
    <dbReference type="NCBI Taxonomy" id="2908642"/>
    <lineage>
        <taxon>Bacteria</taxon>
        <taxon>Bacillati</taxon>
        <taxon>Actinomycetota</taxon>
        <taxon>Actinomycetes</taxon>
        <taxon>Propionibacteriales</taxon>
        <taxon>Nocardioidaceae</taxon>
        <taxon>Solicola</taxon>
    </lineage>
</organism>
<dbReference type="KEGG" id="sgrg:L0C25_03640"/>
<keyword evidence="3" id="KW-1185">Reference proteome</keyword>
<keyword evidence="1" id="KW-0732">Signal</keyword>
<dbReference type="Proteomes" id="UP001164390">
    <property type="component" value="Chromosome"/>
</dbReference>
<name>A0AA46YM14_9ACTN</name>
<proteinExistence type="predicted"/>
<gene>
    <name evidence="2" type="ORF">L0C25_03640</name>
</gene>
<evidence type="ECO:0000313" key="3">
    <source>
        <dbReference type="Proteomes" id="UP001164390"/>
    </source>
</evidence>
<accession>A0AA46YM14</accession>
<protein>
    <recommendedName>
        <fullName evidence="4">Secreted protein</fullName>
    </recommendedName>
</protein>
<evidence type="ECO:0000313" key="2">
    <source>
        <dbReference type="EMBL" id="UYM06179.1"/>
    </source>
</evidence>
<feature type="signal peptide" evidence="1">
    <location>
        <begin position="1"/>
        <end position="29"/>
    </location>
</feature>
<reference evidence="2" key="1">
    <citation type="submission" date="2022-01" db="EMBL/GenBank/DDBJ databases">
        <title>Nocardioidaceae gen. sp. A5X3R13.</title>
        <authorList>
            <person name="Lopez Marin M.A."/>
            <person name="Uhlik O."/>
        </authorList>
    </citation>
    <scope>NUCLEOTIDE SEQUENCE</scope>
    <source>
        <strain evidence="2">A5X3R13</strain>
    </source>
</reference>
<evidence type="ECO:0000256" key="1">
    <source>
        <dbReference type="SAM" id="SignalP"/>
    </source>
</evidence>
<dbReference type="AlphaFoldDB" id="A0AA46YM14"/>